<evidence type="ECO:0000313" key="4">
    <source>
        <dbReference type="Proteomes" id="UP001365542"/>
    </source>
</evidence>
<dbReference type="SUPFAM" id="SSF53067">
    <property type="entry name" value="Actin-like ATPase domain"/>
    <property type="match status" value="2"/>
</dbReference>
<organism evidence="3 4">
    <name type="scientific">Orbilia ellipsospora</name>
    <dbReference type="NCBI Taxonomy" id="2528407"/>
    <lineage>
        <taxon>Eukaryota</taxon>
        <taxon>Fungi</taxon>
        <taxon>Dikarya</taxon>
        <taxon>Ascomycota</taxon>
        <taxon>Pezizomycotina</taxon>
        <taxon>Orbiliomycetes</taxon>
        <taxon>Orbiliales</taxon>
        <taxon>Orbiliaceae</taxon>
        <taxon>Orbilia</taxon>
    </lineage>
</organism>
<keyword evidence="1" id="KW-0547">Nucleotide-binding</keyword>
<reference evidence="3 4" key="1">
    <citation type="submission" date="2019-10" db="EMBL/GenBank/DDBJ databases">
        <authorList>
            <person name="Palmer J.M."/>
        </authorList>
    </citation>
    <scope>NUCLEOTIDE SEQUENCE [LARGE SCALE GENOMIC DNA]</scope>
    <source>
        <strain evidence="3 4">TWF694</strain>
    </source>
</reference>
<dbReference type="Proteomes" id="UP001365542">
    <property type="component" value="Unassembled WGS sequence"/>
</dbReference>
<dbReference type="PANTHER" id="PTHR14187">
    <property type="entry name" value="ALPHA KINASE/ELONGATION FACTOR 2 KINASE"/>
    <property type="match status" value="1"/>
</dbReference>
<dbReference type="PANTHER" id="PTHR14187:SF5">
    <property type="entry name" value="HEAT SHOCK 70 KDA PROTEIN 12A"/>
    <property type="match status" value="1"/>
</dbReference>
<evidence type="ECO:0000256" key="2">
    <source>
        <dbReference type="ARBA" id="ARBA00022840"/>
    </source>
</evidence>
<keyword evidence="4" id="KW-1185">Reference proteome</keyword>
<dbReference type="CDD" id="cd10170">
    <property type="entry name" value="ASKHA_NBD_HSP70"/>
    <property type="match status" value="1"/>
</dbReference>
<evidence type="ECO:0000256" key="1">
    <source>
        <dbReference type="ARBA" id="ARBA00022741"/>
    </source>
</evidence>
<dbReference type="InterPro" id="IPR043129">
    <property type="entry name" value="ATPase_NBD"/>
</dbReference>
<accession>A0AAV9XQG7</accession>
<dbReference type="AlphaFoldDB" id="A0AAV9XQG7"/>
<dbReference type="EMBL" id="JAVHJO010000001">
    <property type="protein sequence ID" value="KAK6543449.1"/>
    <property type="molecule type" value="Genomic_DNA"/>
</dbReference>
<dbReference type="InterPro" id="IPR013126">
    <property type="entry name" value="Hsp_70_fam"/>
</dbReference>
<comment type="caution">
    <text evidence="3">The sequence shown here is derived from an EMBL/GenBank/DDBJ whole genome shotgun (WGS) entry which is preliminary data.</text>
</comment>
<gene>
    <name evidence="3" type="ORF">TWF694_000196</name>
</gene>
<evidence type="ECO:0008006" key="5">
    <source>
        <dbReference type="Google" id="ProtNLM"/>
    </source>
</evidence>
<proteinExistence type="predicted"/>
<dbReference type="GO" id="GO:0140662">
    <property type="term" value="F:ATP-dependent protein folding chaperone"/>
    <property type="evidence" value="ECO:0007669"/>
    <property type="project" value="InterPro"/>
</dbReference>
<dbReference type="Pfam" id="PF00012">
    <property type="entry name" value="HSP70"/>
    <property type="match status" value="1"/>
</dbReference>
<protein>
    <recommendedName>
        <fullName evidence="5">Actin-like ATPase domain-containing protein</fullName>
    </recommendedName>
</protein>
<evidence type="ECO:0000313" key="3">
    <source>
        <dbReference type="EMBL" id="KAK6543449.1"/>
    </source>
</evidence>
<keyword evidence="2" id="KW-0067">ATP-binding</keyword>
<sequence length="542" mass="60544">MERERLIVAVDFGTTYSGVAFCHSSKNGLKDSEVVTTWAGNGIAPKTPTEIRYPEIAGKDPLWGAEASVASERRFTSNSNTIYNRFKLLLDPTVEKAVYTDPITSLLDRYGRMNLGSSIKLPVGKTAIDVSTDYLRLLYEDLMHRVFRKRLPDTLDITSIEFVFTIPAIWGHKAQEATRYAAKTAGFCSRSMDTLTLVSEPEAAAMYVLHAMGEQNFSRISDSRFSPFSLPKGENFVICDAGGGTVDLISYEVEKTSPKLQLKEAAVGTGAKCGSSYVDEAFLKHLRRKIGPSFDDENVWTQKHIGKGSSLMKSFDSIKKSLGQTSNDIWFLELPVHVEDDENAGIMDNELELTLQDLKDLFDPVVEETIKLVESQVNIVRATCGDNKLSTVFLVGGFGESQYLYQRLVEWAQQQNPPLVVVNPSESWSAIMRGAVIHALQSRSTVTSRRLRQHYGFACSLPFDNSEHDITDATECPFGGWYLRDSVEWAAKRGEECESTREIKFPVYRVLDSAEDLEEPFLTRLLGFKGTIAPTFSHNRGK</sequence>
<dbReference type="GO" id="GO:0005524">
    <property type="term" value="F:ATP binding"/>
    <property type="evidence" value="ECO:0007669"/>
    <property type="project" value="UniProtKB-KW"/>
</dbReference>
<dbReference type="Gene3D" id="3.90.640.10">
    <property type="entry name" value="Actin, Chain A, domain 4"/>
    <property type="match status" value="1"/>
</dbReference>
<name>A0AAV9XQG7_9PEZI</name>
<dbReference type="Gene3D" id="3.30.420.40">
    <property type="match status" value="2"/>
</dbReference>